<accession>A0A0A9G219</accession>
<dbReference type="EMBL" id="GBRH01183218">
    <property type="protein sequence ID" value="JAE14678.1"/>
    <property type="molecule type" value="Transcribed_RNA"/>
</dbReference>
<evidence type="ECO:0000313" key="2">
    <source>
        <dbReference type="EMBL" id="JAE14678.1"/>
    </source>
</evidence>
<reference evidence="2" key="2">
    <citation type="journal article" date="2015" name="Data Brief">
        <title>Shoot transcriptome of the giant reed, Arundo donax.</title>
        <authorList>
            <person name="Barrero R.A."/>
            <person name="Guerrero F.D."/>
            <person name="Moolhuijzen P."/>
            <person name="Goolsby J.A."/>
            <person name="Tidwell J."/>
            <person name="Bellgard S.E."/>
            <person name="Bellgard M.I."/>
        </authorList>
    </citation>
    <scope>NUCLEOTIDE SEQUENCE</scope>
    <source>
        <tissue evidence="2">Shoot tissue taken approximately 20 cm above the soil surface</tissue>
    </source>
</reference>
<name>A0A0A9G219_ARUDO</name>
<organism evidence="2">
    <name type="scientific">Arundo donax</name>
    <name type="common">Giant reed</name>
    <name type="synonym">Donax arundinaceus</name>
    <dbReference type="NCBI Taxonomy" id="35708"/>
    <lineage>
        <taxon>Eukaryota</taxon>
        <taxon>Viridiplantae</taxon>
        <taxon>Streptophyta</taxon>
        <taxon>Embryophyta</taxon>
        <taxon>Tracheophyta</taxon>
        <taxon>Spermatophyta</taxon>
        <taxon>Magnoliopsida</taxon>
        <taxon>Liliopsida</taxon>
        <taxon>Poales</taxon>
        <taxon>Poaceae</taxon>
        <taxon>PACMAD clade</taxon>
        <taxon>Arundinoideae</taxon>
        <taxon>Arundineae</taxon>
        <taxon>Arundo</taxon>
    </lineage>
</organism>
<sequence>MGSSRSSHPLAECKNNAGETNQEARVPPAMPGAWRRQISASQDPHLDAASPPPCLPRGVLGSSLHSAGSGARWRWMDLLPAAGWAVASS</sequence>
<proteinExistence type="predicted"/>
<dbReference type="AlphaFoldDB" id="A0A0A9G219"/>
<protein>
    <submittedName>
        <fullName evidence="2">Uncharacterized protein</fullName>
    </submittedName>
</protein>
<feature type="region of interest" description="Disordered" evidence="1">
    <location>
        <begin position="1"/>
        <end position="54"/>
    </location>
</feature>
<reference evidence="2" key="1">
    <citation type="submission" date="2014-09" db="EMBL/GenBank/DDBJ databases">
        <authorList>
            <person name="Magalhaes I.L.F."/>
            <person name="Oliveira U."/>
            <person name="Santos F.R."/>
            <person name="Vidigal T.H.D.A."/>
            <person name="Brescovit A.D."/>
            <person name="Santos A.J."/>
        </authorList>
    </citation>
    <scope>NUCLEOTIDE SEQUENCE</scope>
    <source>
        <tissue evidence="2">Shoot tissue taken approximately 20 cm above the soil surface</tissue>
    </source>
</reference>
<evidence type="ECO:0000256" key="1">
    <source>
        <dbReference type="SAM" id="MobiDB-lite"/>
    </source>
</evidence>